<organism evidence="3 4">
    <name type="scientific">Klebsiella pneumoniae subsp. pneumoniae</name>
    <dbReference type="NCBI Taxonomy" id="72407"/>
    <lineage>
        <taxon>Bacteria</taxon>
        <taxon>Pseudomonadati</taxon>
        <taxon>Pseudomonadota</taxon>
        <taxon>Gammaproteobacteria</taxon>
        <taxon>Enterobacterales</taxon>
        <taxon>Enterobacteriaceae</taxon>
        <taxon>Klebsiella/Raoultella group</taxon>
        <taxon>Klebsiella</taxon>
        <taxon>Klebsiella pneumoniae complex</taxon>
    </lineage>
</organism>
<dbReference type="InterPro" id="IPR043129">
    <property type="entry name" value="ATPase_NBD"/>
</dbReference>
<accession>A0A377Z3M9</accession>
<dbReference type="Pfam" id="PF18427">
    <property type="entry name" value="DDR_swiveling"/>
    <property type="match status" value="1"/>
</dbReference>
<dbReference type="SUPFAM" id="SSF53067">
    <property type="entry name" value="Actin-like ATPase domain"/>
    <property type="match status" value="2"/>
</dbReference>
<evidence type="ECO:0000313" key="4">
    <source>
        <dbReference type="Proteomes" id="UP000254020"/>
    </source>
</evidence>
<evidence type="ECO:0000313" key="3">
    <source>
        <dbReference type="EMBL" id="STU59081.1"/>
    </source>
</evidence>
<dbReference type="Gene3D" id="3.50.30.70">
    <property type="entry name" value="Swiveling domain of dehydratase reactivase alpha subunit"/>
    <property type="match status" value="1"/>
</dbReference>
<dbReference type="InterPro" id="IPR040916">
    <property type="entry name" value="DDR_swiveling"/>
</dbReference>
<feature type="domain" description="DD-reactivating factor swiveling" evidence="2">
    <location>
        <begin position="92"/>
        <end position="256"/>
    </location>
</feature>
<proteinExistence type="predicted"/>
<dbReference type="EMBL" id="UGMA01000005">
    <property type="protein sequence ID" value="STU59081.1"/>
    <property type="molecule type" value="Genomic_DNA"/>
</dbReference>
<dbReference type="Gene3D" id="3.90.470.30">
    <property type="match status" value="1"/>
</dbReference>
<gene>
    <name evidence="3" type="primary">ddrA_1</name>
    <name evidence="3" type="ORF">NCTC9504_01061</name>
</gene>
<dbReference type="Proteomes" id="UP000254020">
    <property type="component" value="Unassembled WGS sequence"/>
</dbReference>
<sequence length="706" mass="75813">MPLIAGIDIGNATTEVALASDYPQARAFVASGIVATTGMKGTRDNIAGTLAALEQALAKTPWSMSDVSRIYLNEAAPVIGDVAMETITETIITESTMIGHNPQTPGGVGVGVGTTIALGRLATLPAAQYAEGWIVLIDDAVDFLDAVWWLNEALDRGINVVAAILKKDDGVLVNNRLRKTLPVVDEVTLLEQVPEGVMAAVEVAAPGQVVRILSNPYGIATFFGLSPEETQAIVPIARALIGNRSAVVLKTPQGDVQSRVIPAGNLYISGEKRRGEADVAEGAEAIMQAMSACAPVRDIRGEPGTHAGGMLERVRKVMASLTGHEMSAIYIQDLLAVDTFIPRKVQGGMAGECAMENAVGMAAMVKADRLQMQVIARELSARLQTEVVVGGVEANMAIAGALTTPGCAAPLAILDLGAGSTDAAIVNAEGQITAVHLAGAGNMVSLLIKTELGLEDLSLAEAIKKYPLAKVESLFSIRHENGAVEFFREALSPAVFAKVVYIKEGELVPIDNASPLEKFVSCAGRRKRKCLSPTACARCARSHPAVPFAISPLWCWWAAHRWTLRSRSLSRKPCRTMAWSPGRAIFGEQKGRAMRSPPGCYWPVRRIKRALAPASLFNVLFQDADNEPDFYLNRAVRGRVSWHRIAHFLRRGLRRCAAGRRGQLWSVGDQYYLGPWRRHGHLPDGRCLRRAPKSGGDHCPVAVRLF</sequence>
<dbReference type="Gene3D" id="2.40.50.140">
    <property type="entry name" value="Nucleic acid-binding proteins"/>
    <property type="match status" value="1"/>
</dbReference>
<protein>
    <submittedName>
        <fullName evidence="3">Glycerol dehydratase reactivation factor large subunit</fullName>
    </submittedName>
</protein>
<reference evidence="3 4" key="1">
    <citation type="submission" date="2018-06" db="EMBL/GenBank/DDBJ databases">
        <authorList>
            <consortium name="Pathogen Informatics"/>
            <person name="Doyle S."/>
        </authorList>
    </citation>
    <scope>NUCLEOTIDE SEQUENCE [LARGE SCALE GENOMIC DNA]</scope>
    <source>
        <strain evidence="3 4">NCTC9504</strain>
    </source>
</reference>
<dbReference type="Gene3D" id="3.30.420.40">
    <property type="match status" value="2"/>
</dbReference>
<evidence type="ECO:0000259" key="2">
    <source>
        <dbReference type="Pfam" id="PF18427"/>
    </source>
</evidence>
<dbReference type="NCBIfam" id="TIGR04491">
    <property type="entry name" value="reactive_PduG"/>
    <property type="match status" value="1"/>
</dbReference>
<dbReference type="InterPro" id="IPR009191">
    <property type="entry name" value="DDRA"/>
</dbReference>
<feature type="domain" description="Diol dehydratase reactivase ATPase-like" evidence="1">
    <location>
        <begin position="278"/>
        <end position="532"/>
    </location>
</feature>
<dbReference type="Pfam" id="PF08841">
    <property type="entry name" value="DDR"/>
    <property type="match status" value="1"/>
</dbReference>
<name>A0A377Z3M9_KLEPN</name>
<dbReference type="SUPFAM" id="SSF82317">
    <property type="entry name" value="Swiveling domain of dehydratase reactivase alpha subunit"/>
    <property type="match status" value="1"/>
</dbReference>
<dbReference type="InterPro" id="IPR012340">
    <property type="entry name" value="NA-bd_OB-fold"/>
</dbReference>
<dbReference type="AlphaFoldDB" id="A0A377Z3M9"/>
<dbReference type="InterPro" id="IPR030994">
    <property type="entry name" value="DDR_dom"/>
</dbReference>
<dbReference type="InterPro" id="IPR028975">
    <property type="entry name" value="DDRA_swiveling_dom_sf"/>
</dbReference>
<evidence type="ECO:0000259" key="1">
    <source>
        <dbReference type="Pfam" id="PF08841"/>
    </source>
</evidence>